<proteinExistence type="predicted"/>
<dbReference type="InterPro" id="IPR013216">
    <property type="entry name" value="Methyltransf_11"/>
</dbReference>
<keyword evidence="2" id="KW-0489">Methyltransferase</keyword>
<evidence type="ECO:0000313" key="3">
    <source>
        <dbReference type="Proteomes" id="UP000034607"/>
    </source>
</evidence>
<dbReference type="Proteomes" id="UP000034607">
    <property type="component" value="Unassembled WGS sequence"/>
</dbReference>
<dbReference type="Gene3D" id="3.40.50.150">
    <property type="entry name" value="Vaccinia Virus protein VP39"/>
    <property type="match status" value="1"/>
</dbReference>
<feature type="domain" description="Methyltransferase type 11" evidence="1">
    <location>
        <begin position="39"/>
        <end position="134"/>
    </location>
</feature>
<evidence type="ECO:0000313" key="2">
    <source>
        <dbReference type="EMBL" id="KKU56875.1"/>
    </source>
</evidence>
<gene>
    <name evidence="2" type="ORF">UX78_C0002G0055</name>
</gene>
<protein>
    <submittedName>
        <fullName evidence="2">Methyltransferase type 11</fullName>
    </submittedName>
</protein>
<dbReference type="GO" id="GO:0008757">
    <property type="term" value="F:S-adenosylmethionine-dependent methyltransferase activity"/>
    <property type="evidence" value="ECO:0007669"/>
    <property type="project" value="InterPro"/>
</dbReference>
<dbReference type="CDD" id="cd02440">
    <property type="entry name" value="AdoMet_MTases"/>
    <property type="match status" value="1"/>
</dbReference>
<accession>A0A0G1UGP2</accession>
<dbReference type="SUPFAM" id="SSF53335">
    <property type="entry name" value="S-adenosyl-L-methionine-dependent methyltransferases"/>
    <property type="match status" value="1"/>
</dbReference>
<dbReference type="InterPro" id="IPR029063">
    <property type="entry name" value="SAM-dependent_MTases_sf"/>
</dbReference>
<sequence>MAGGVEKLMDQELDPAFARRAKLVLENLKAGKKGAAKVLDVGCGRGFYEQLISEIYPHYTVTAVDKNSDYLNVARSSLGGTKVKFMEGDATRLPFGDGEFDMVISTELLEHIRDDRLAIQEMQRVVKRGGKAVITVPVKNYPFWWDPANWILERLTGKHLPVNIWWLAGIWADHVRLYSERELINKFTAEGWKVEKIFRCTHYCLPMAHFWFYAVGKNLVEMGCMPNYSRFNYHKRDTKLRKLLLSVIRRVDRANEGLRLGENDSFLNIVLVAKKL</sequence>
<dbReference type="GO" id="GO:0032259">
    <property type="term" value="P:methylation"/>
    <property type="evidence" value="ECO:0007669"/>
    <property type="project" value="UniProtKB-KW"/>
</dbReference>
<dbReference type="Pfam" id="PF08241">
    <property type="entry name" value="Methyltransf_11"/>
    <property type="match status" value="1"/>
</dbReference>
<dbReference type="AlphaFoldDB" id="A0A0G1UGP2"/>
<reference evidence="2 3" key="1">
    <citation type="journal article" date="2015" name="Nature">
        <title>rRNA introns, odd ribosomes, and small enigmatic genomes across a large radiation of phyla.</title>
        <authorList>
            <person name="Brown C.T."/>
            <person name="Hug L.A."/>
            <person name="Thomas B.C."/>
            <person name="Sharon I."/>
            <person name="Castelle C.J."/>
            <person name="Singh A."/>
            <person name="Wilkins M.J."/>
            <person name="Williams K.H."/>
            <person name="Banfield J.F."/>
        </authorList>
    </citation>
    <scope>NUCLEOTIDE SEQUENCE [LARGE SCALE GENOMIC DNA]</scope>
</reference>
<name>A0A0G1UGP2_9BACT</name>
<keyword evidence="2" id="KW-0808">Transferase</keyword>
<dbReference type="EMBL" id="LCNM01000002">
    <property type="protein sequence ID" value="KKU56875.1"/>
    <property type="molecule type" value="Genomic_DNA"/>
</dbReference>
<organism evidence="2 3">
    <name type="scientific">Candidatus Amesbacteria bacterium GW2011_GWA2_47_11</name>
    <dbReference type="NCBI Taxonomy" id="1618357"/>
    <lineage>
        <taxon>Bacteria</taxon>
        <taxon>Candidatus Amesiibacteriota</taxon>
    </lineage>
</organism>
<evidence type="ECO:0000259" key="1">
    <source>
        <dbReference type="Pfam" id="PF08241"/>
    </source>
</evidence>
<comment type="caution">
    <text evidence="2">The sequence shown here is derived from an EMBL/GenBank/DDBJ whole genome shotgun (WGS) entry which is preliminary data.</text>
</comment>
<dbReference type="PANTHER" id="PTHR43861">
    <property type="entry name" value="TRANS-ACONITATE 2-METHYLTRANSFERASE-RELATED"/>
    <property type="match status" value="1"/>
</dbReference>